<evidence type="ECO:0008006" key="3">
    <source>
        <dbReference type="Google" id="ProtNLM"/>
    </source>
</evidence>
<keyword evidence="2" id="KW-1185">Reference proteome</keyword>
<proteinExistence type="predicted"/>
<organism evidence="1 2">
    <name type="scientific">Frankia umida</name>
    <dbReference type="NCBI Taxonomy" id="573489"/>
    <lineage>
        <taxon>Bacteria</taxon>
        <taxon>Bacillati</taxon>
        <taxon>Actinomycetota</taxon>
        <taxon>Actinomycetes</taxon>
        <taxon>Frankiales</taxon>
        <taxon>Frankiaceae</taxon>
        <taxon>Frankia</taxon>
    </lineage>
</organism>
<reference evidence="1 2" key="1">
    <citation type="submission" date="2022-04" db="EMBL/GenBank/DDBJ databases">
        <title>Genome diversity in the genus Frankia.</title>
        <authorList>
            <person name="Carlos-Shanley C."/>
            <person name="Hahn D."/>
        </authorList>
    </citation>
    <scope>NUCLEOTIDE SEQUENCE [LARGE SCALE GENOMIC DNA]</scope>
    <source>
        <strain evidence="1 2">Ag45/Mut15</strain>
    </source>
</reference>
<sequence>MVRRRRPQSARHRARRRAARRIVLPTATFVTAGIVTVGTAFACTGSTTGAAARPSGLVKSGAIVASSVRAADTLAPSSTDASAIAQAVKSSEYTSAVPAADYEVTGTLLAASDPTWAYTELHPTVQDYDRAEGVLHRTSGGWQLVQLGTYEVGCGVAPTAVLDDFGLACPPPGAEDDSATEGAAAA</sequence>
<dbReference type="RefSeq" id="WP_248824034.1">
    <property type="nucleotide sequence ID" value="NZ_JALKFT010000005.1"/>
</dbReference>
<evidence type="ECO:0000313" key="1">
    <source>
        <dbReference type="EMBL" id="MCK9875611.1"/>
    </source>
</evidence>
<dbReference type="EMBL" id="JALKFT010000005">
    <property type="protein sequence ID" value="MCK9875611.1"/>
    <property type="molecule type" value="Genomic_DNA"/>
</dbReference>
<name>A0ABT0JVN6_9ACTN</name>
<gene>
    <name evidence="1" type="ORF">MXD59_07480</name>
</gene>
<protein>
    <recommendedName>
        <fullName evidence="3">Secreted protein</fullName>
    </recommendedName>
</protein>
<comment type="caution">
    <text evidence="1">The sequence shown here is derived from an EMBL/GenBank/DDBJ whole genome shotgun (WGS) entry which is preliminary data.</text>
</comment>
<evidence type="ECO:0000313" key="2">
    <source>
        <dbReference type="Proteomes" id="UP001201873"/>
    </source>
</evidence>
<dbReference type="Proteomes" id="UP001201873">
    <property type="component" value="Unassembled WGS sequence"/>
</dbReference>
<accession>A0ABT0JVN6</accession>